<dbReference type="PANTHER" id="PTHR22775:SF3">
    <property type="entry name" value="SORTING NEXIN-13"/>
    <property type="match status" value="1"/>
</dbReference>
<dbReference type="Proteomes" id="UP000283509">
    <property type="component" value="Unassembled WGS sequence"/>
</dbReference>
<keyword evidence="4" id="KW-1185">Reference proteome</keyword>
<feature type="compositionally biased region" description="Basic and acidic residues" evidence="1">
    <location>
        <begin position="337"/>
        <end position="353"/>
    </location>
</feature>
<evidence type="ECO:0000313" key="3">
    <source>
        <dbReference type="EMBL" id="ROT63054.1"/>
    </source>
</evidence>
<organism evidence="3 4">
    <name type="scientific">Penaeus vannamei</name>
    <name type="common">Whiteleg shrimp</name>
    <name type="synonym">Litopenaeus vannamei</name>
    <dbReference type="NCBI Taxonomy" id="6689"/>
    <lineage>
        <taxon>Eukaryota</taxon>
        <taxon>Metazoa</taxon>
        <taxon>Ecdysozoa</taxon>
        <taxon>Arthropoda</taxon>
        <taxon>Crustacea</taxon>
        <taxon>Multicrustacea</taxon>
        <taxon>Malacostraca</taxon>
        <taxon>Eumalacostraca</taxon>
        <taxon>Eucarida</taxon>
        <taxon>Decapoda</taxon>
        <taxon>Dendrobranchiata</taxon>
        <taxon>Penaeoidea</taxon>
        <taxon>Penaeidae</taxon>
        <taxon>Penaeus</taxon>
    </lineage>
</organism>
<evidence type="ECO:0000259" key="2">
    <source>
        <dbReference type="PROSITE" id="PS51207"/>
    </source>
</evidence>
<dbReference type="SMART" id="SM00313">
    <property type="entry name" value="PXA"/>
    <property type="match status" value="1"/>
</dbReference>
<dbReference type="PROSITE" id="PS51207">
    <property type="entry name" value="PXA"/>
    <property type="match status" value="1"/>
</dbReference>
<dbReference type="STRING" id="6689.A0A3R7NP66"/>
<dbReference type="EMBL" id="QCYY01003501">
    <property type="protein sequence ID" value="ROT63054.1"/>
    <property type="molecule type" value="Genomic_DNA"/>
</dbReference>
<feature type="compositionally biased region" description="Polar residues" evidence="1">
    <location>
        <begin position="325"/>
        <end position="336"/>
    </location>
</feature>
<dbReference type="InterPro" id="IPR045817">
    <property type="entry name" value="OPA1_C"/>
</dbReference>
<proteinExistence type="predicted"/>
<sequence length="591" mass="66501">MSRWLRGYTTWTIFNNFLREGPTSYPLLAKCFSIVERVVEKGHGISPDVPEKGIQSSPVHTLRGAGVLQITGSGELVIQELEITAASLHSILVHPWYSHVSPDNHFSYQIKDILEDILISMCQRIKQSGNVTAVASGIIQVYIQHYRQYQRALRKISKKHKDSEPLSSAGVQELQAKYKPLHPALKSPETLRTYYRKLAQILLQHYLPVEMIRCNLILVSLRDLFAQNVLQAFVDLLCDTQWLNTVLAEILSEVSDGATGVGGAGGLGGQSTGQEASSEVSDVSKILQQASNSEKLQAHTSLLEAIEEETLSELQQLDPAVALQSDAQQSQEGSSPKSEDDSEAKSAESEKFENAEALVQYVRSSSLEKESKEDEDYRTVSSALGTLLSTTAGPLLPDNSAMQYQPLVTKMWESPVDDKCFVDMSSLRRKKNPFSRNVVEEWKNNFPRTRELDRDELFEKARGEILDEVVNLSQVSPKQWEDALSKKMWDKMVTHIFENIYLPAAQTENSGTFNTTADIKLKQWADGMLPKKCVEVGWETLEDEFRKFMERAKNSKDHDDIFDSLKACVVDEAMRRHEWEDKAADVLRVSS</sequence>
<name>A0A3R7NP66_PENVA</name>
<dbReference type="GO" id="GO:0035091">
    <property type="term" value="F:phosphatidylinositol binding"/>
    <property type="evidence" value="ECO:0007669"/>
    <property type="project" value="TreeGrafter"/>
</dbReference>
<feature type="domain" description="PXA" evidence="2">
    <location>
        <begin position="74"/>
        <end position="255"/>
    </location>
</feature>
<reference evidence="3 4" key="1">
    <citation type="submission" date="2018-04" db="EMBL/GenBank/DDBJ databases">
        <authorList>
            <person name="Zhang X."/>
            <person name="Yuan J."/>
            <person name="Li F."/>
            <person name="Xiang J."/>
        </authorList>
    </citation>
    <scope>NUCLEOTIDE SEQUENCE [LARGE SCALE GENOMIC DNA]</scope>
    <source>
        <tissue evidence="3">Muscle</tissue>
    </source>
</reference>
<dbReference type="AlphaFoldDB" id="A0A3R7NP66"/>
<dbReference type="Pfam" id="PF19434">
    <property type="entry name" value="OPA1_C"/>
    <property type="match status" value="1"/>
</dbReference>
<dbReference type="OrthoDB" id="5582218at2759"/>
<evidence type="ECO:0000256" key="1">
    <source>
        <dbReference type="SAM" id="MobiDB-lite"/>
    </source>
</evidence>
<dbReference type="Pfam" id="PF02194">
    <property type="entry name" value="PXA"/>
    <property type="match status" value="1"/>
</dbReference>
<reference evidence="3 4" key="2">
    <citation type="submission" date="2019-01" db="EMBL/GenBank/DDBJ databases">
        <title>The decoding of complex shrimp genome reveals the adaptation for benthos swimmer, frequently molting mechanism and breeding impact on genome.</title>
        <authorList>
            <person name="Sun Y."/>
            <person name="Gao Y."/>
            <person name="Yu Y."/>
        </authorList>
    </citation>
    <scope>NUCLEOTIDE SEQUENCE [LARGE SCALE GENOMIC DNA]</scope>
    <source>
        <tissue evidence="3">Muscle</tissue>
    </source>
</reference>
<accession>A0A3R7NP66</accession>
<protein>
    <recommendedName>
        <fullName evidence="2">PXA domain-containing protein</fullName>
    </recommendedName>
</protein>
<feature type="region of interest" description="Disordered" evidence="1">
    <location>
        <begin position="323"/>
        <end position="353"/>
    </location>
</feature>
<dbReference type="PANTHER" id="PTHR22775">
    <property type="entry name" value="SORTING NEXIN"/>
    <property type="match status" value="1"/>
</dbReference>
<gene>
    <name evidence="3" type="ORF">C7M84_019069</name>
</gene>
<comment type="caution">
    <text evidence="3">The sequence shown here is derived from an EMBL/GenBank/DDBJ whole genome shotgun (WGS) entry which is preliminary data.</text>
</comment>
<evidence type="ECO:0000313" key="4">
    <source>
        <dbReference type="Proteomes" id="UP000283509"/>
    </source>
</evidence>
<dbReference type="InterPro" id="IPR003114">
    <property type="entry name" value="Phox_assoc"/>
</dbReference>
<feature type="compositionally biased region" description="Gly residues" evidence="1">
    <location>
        <begin position="262"/>
        <end position="271"/>
    </location>
</feature>
<feature type="region of interest" description="Disordered" evidence="1">
    <location>
        <begin position="262"/>
        <end position="283"/>
    </location>
</feature>